<evidence type="ECO:0000256" key="1">
    <source>
        <dbReference type="ARBA" id="ARBA00004236"/>
    </source>
</evidence>
<evidence type="ECO:0000313" key="8">
    <source>
        <dbReference type="Proteomes" id="UP000194003"/>
    </source>
</evidence>
<protein>
    <submittedName>
        <fullName evidence="7">Putative glycosyl transferase family protein</fullName>
    </submittedName>
</protein>
<dbReference type="SUPFAM" id="SSF53448">
    <property type="entry name" value="Nucleotide-diphospho-sugar transferases"/>
    <property type="match status" value="1"/>
</dbReference>
<sequence length="345" mass="37795">MNDKPAAILDVIIPTRNEAARLPALVAQLRAQRGAVLRIVACDGGSEDETIPLAERFADAVVVSAPGRGAQMNAGADAAQTAWLLFLHADSGLTQPTLLADALTALRQRCKKLGHDRVAGHFPLRFTDACPDILNALRFHELKSALNRLGCINGDQGLLISRRFFSELGGFDDTLGYLEDQKLAARIFAQGQWMTLPGALETSARRFEQESVGPRRALNALIMTAHHTGLESFFPRAADAYREQSRAERLNLTPFVSHFLNAVGDAGVSIGIRRWGRVGRYLAANLWQLALLAQQRTGKPWLARFDRWLAPGLDSTMVGWLLTPLAWGALHALRFGGAIGERYRS</sequence>
<evidence type="ECO:0000313" key="7">
    <source>
        <dbReference type="EMBL" id="OSM02320.1"/>
    </source>
</evidence>
<evidence type="ECO:0000256" key="2">
    <source>
        <dbReference type="ARBA" id="ARBA00022475"/>
    </source>
</evidence>
<evidence type="ECO:0000256" key="4">
    <source>
        <dbReference type="ARBA" id="ARBA00022679"/>
    </source>
</evidence>
<keyword evidence="8" id="KW-1185">Reference proteome</keyword>
<keyword evidence="4 7" id="KW-0808">Transferase</keyword>
<dbReference type="OrthoDB" id="5291101at2"/>
<dbReference type="STRING" id="1434232.MAIT1_02445"/>
<keyword evidence="5" id="KW-0472">Membrane</keyword>
<comment type="caution">
    <text evidence="7">The sequence shown here is derived from an EMBL/GenBank/DDBJ whole genome shotgun (WGS) entry which is preliminary data.</text>
</comment>
<dbReference type="PANTHER" id="PTHR43646">
    <property type="entry name" value="GLYCOSYLTRANSFERASE"/>
    <property type="match status" value="1"/>
</dbReference>
<evidence type="ECO:0000259" key="6">
    <source>
        <dbReference type="Pfam" id="PF00535"/>
    </source>
</evidence>
<dbReference type="Pfam" id="PF00535">
    <property type="entry name" value="Glycos_transf_2"/>
    <property type="match status" value="1"/>
</dbReference>
<dbReference type="InterPro" id="IPR029044">
    <property type="entry name" value="Nucleotide-diphossugar_trans"/>
</dbReference>
<dbReference type="EMBL" id="LVJN01000020">
    <property type="protein sequence ID" value="OSM02320.1"/>
    <property type="molecule type" value="Genomic_DNA"/>
</dbReference>
<keyword evidence="3" id="KW-0328">Glycosyltransferase</keyword>
<reference evidence="7 8" key="1">
    <citation type="journal article" date="2016" name="BMC Genomics">
        <title>Combined genomic and structural analyses of a cultured magnetotactic bacterium reveals its niche adaptation to a dynamic environment.</title>
        <authorList>
            <person name="Araujo A.C."/>
            <person name="Morillo V."/>
            <person name="Cypriano J."/>
            <person name="Teixeira L.C."/>
            <person name="Leao P."/>
            <person name="Lyra S."/>
            <person name="Almeida L.G."/>
            <person name="Bazylinski D.A."/>
            <person name="Vasconcellos A.T."/>
            <person name="Abreu F."/>
            <person name="Lins U."/>
        </authorList>
    </citation>
    <scope>NUCLEOTIDE SEQUENCE [LARGE SCALE GENOMIC DNA]</scope>
    <source>
        <strain evidence="7 8">IT-1</strain>
    </source>
</reference>
<name>A0A1Y2K2R1_9PROT</name>
<gene>
    <name evidence="7" type="ORF">MAIT1_02445</name>
</gene>
<proteinExistence type="predicted"/>
<dbReference type="InterPro" id="IPR001173">
    <property type="entry name" value="Glyco_trans_2-like"/>
</dbReference>
<accession>A0A1Y2K2R1</accession>
<dbReference type="PANTHER" id="PTHR43646:SF2">
    <property type="entry name" value="GLYCOSYLTRANSFERASE 2-LIKE DOMAIN-CONTAINING PROTEIN"/>
    <property type="match status" value="1"/>
</dbReference>
<dbReference type="RefSeq" id="WP_158089585.1">
    <property type="nucleotide sequence ID" value="NZ_LVJN01000020.1"/>
</dbReference>
<dbReference type="Proteomes" id="UP000194003">
    <property type="component" value="Unassembled WGS sequence"/>
</dbReference>
<organism evidence="7 8">
    <name type="scientific">Magnetofaba australis IT-1</name>
    <dbReference type="NCBI Taxonomy" id="1434232"/>
    <lineage>
        <taxon>Bacteria</taxon>
        <taxon>Pseudomonadati</taxon>
        <taxon>Pseudomonadota</taxon>
        <taxon>Magnetococcia</taxon>
        <taxon>Magnetococcales</taxon>
        <taxon>Magnetococcaceae</taxon>
        <taxon>Magnetofaba</taxon>
    </lineage>
</organism>
<feature type="domain" description="Glycosyltransferase 2-like" evidence="6">
    <location>
        <begin position="11"/>
        <end position="94"/>
    </location>
</feature>
<keyword evidence="2" id="KW-1003">Cell membrane</keyword>
<dbReference type="GO" id="GO:0005886">
    <property type="term" value="C:plasma membrane"/>
    <property type="evidence" value="ECO:0007669"/>
    <property type="project" value="UniProtKB-SubCell"/>
</dbReference>
<dbReference type="Gene3D" id="3.90.550.10">
    <property type="entry name" value="Spore Coat Polysaccharide Biosynthesis Protein SpsA, Chain A"/>
    <property type="match status" value="1"/>
</dbReference>
<dbReference type="GO" id="GO:0016757">
    <property type="term" value="F:glycosyltransferase activity"/>
    <property type="evidence" value="ECO:0007669"/>
    <property type="project" value="UniProtKB-KW"/>
</dbReference>
<evidence type="ECO:0000256" key="5">
    <source>
        <dbReference type="ARBA" id="ARBA00023136"/>
    </source>
</evidence>
<comment type="subcellular location">
    <subcellularLocation>
        <location evidence="1">Cell membrane</location>
    </subcellularLocation>
</comment>
<evidence type="ECO:0000256" key="3">
    <source>
        <dbReference type="ARBA" id="ARBA00022676"/>
    </source>
</evidence>
<dbReference type="AlphaFoldDB" id="A0A1Y2K2R1"/>